<evidence type="ECO:0000313" key="4">
    <source>
        <dbReference type="Proteomes" id="UP000518315"/>
    </source>
</evidence>
<dbReference type="Proteomes" id="UP000518315">
    <property type="component" value="Unassembled WGS sequence"/>
</dbReference>
<dbReference type="AlphaFoldDB" id="A0A3R9BGH3"/>
<name>A0A3R9BGH3_9HYPH</name>
<reference evidence="2 3" key="1">
    <citation type="submission" date="2018-11" db="EMBL/GenBank/DDBJ databases">
        <authorList>
            <person name="Huo Y."/>
        </authorList>
    </citation>
    <scope>NUCLEOTIDE SEQUENCE [LARGE SCALE GENOMIC DNA]</scope>
    <source>
        <strain evidence="2 3">DSM 30132</strain>
    </source>
</reference>
<organism evidence="2 3">
    <name type="scientific">Rhizobium pisi</name>
    <dbReference type="NCBI Taxonomy" id="574561"/>
    <lineage>
        <taxon>Bacteria</taxon>
        <taxon>Pseudomonadati</taxon>
        <taxon>Pseudomonadota</taxon>
        <taxon>Alphaproteobacteria</taxon>
        <taxon>Hyphomicrobiales</taxon>
        <taxon>Rhizobiaceae</taxon>
        <taxon>Rhizobium/Agrobacterium group</taxon>
        <taxon>Rhizobium</taxon>
    </lineage>
</organism>
<gene>
    <name evidence="2" type="ORF">EFD55_27655</name>
    <name evidence="1" type="ORF">FHS26_005846</name>
</gene>
<dbReference type="OrthoDB" id="8455309at2"/>
<protein>
    <submittedName>
        <fullName evidence="2">Uncharacterized protein</fullName>
    </submittedName>
</protein>
<dbReference type="RefSeq" id="WP_125849399.1">
    <property type="nucleotide sequence ID" value="NZ_JACHXH010000028.1"/>
</dbReference>
<accession>A0A3R9BGH3</accession>
<comment type="caution">
    <text evidence="2">The sequence shown here is derived from an EMBL/GenBank/DDBJ whole genome shotgun (WGS) entry which is preliminary data.</text>
</comment>
<dbReference type="EMBL" id="JACHXH010000028">
    <property type="protein sequence ID" value="MBB3138068.1"/>
    <property type="molecule type" value="Genomic_DNA"/>
</dbReference>
<keyword evidence="4" id="KW-1185">Reference proteome</keyword>
<evidence type="ECO:0000313" key="3">
    <source>
        <dbReference type="Proteomes" id="UP000277279"/>
    </source>
</evidence>
<sequence length="65" mass="7035">MPSKEILVLGEGDKEIIDFLEKVRAVNGLRVQLGNDVFSVKISSETVSDKGRAFLTNGGSIGSRR</sequence>
<dbReference type="EMBL" id="RJJT01000025">
    <property type="protein sequence ID" value="RSB64802.1"/>
    <property type="molecule type" value="Genomic_DNA"/>
</dbReference>
<evidence type="ECO:0000313" key="2">
    <source>
        <dbReference type="EMBL" id="RSB64802.1"/>
    </source>
</evidence>
<proteinExistence type="predicted"/>
<dbReference type="Proteomes" id="UP000277279">
    <property type="component" value="Unassembled WGS sequence"/>
</dbReference>
<reference evidence="1 4" key="2">
    <citation type="submission" date="2020-08" db="EMBL/GenBank/DDBJ databases">
        <title>Genomic Encyclopedia of Type Strains, Phase III (KMG-III): the genomes of soil and plant-associated and newly described type strains.</title>
        <authorList>
            <person name="Whitman W."/>
        </authorList>
    </citation>
    <scope>NUCLEOTIDE SEQUENCE [LARGE SCALE GENOMIC DNA]</scope>
    <source>
        <strain evidence="1 4">CECT 4113</strain>
    </source>
</reference>
<evidence type="ECO:0000313" key="1">
    <source>
        <dbReference type="EMBL" id="MBB3138068.1"/>
    </source>
</evidence>